<dbReference type="AlphaFoldDB" id="A0A6P3XW03"/>
<keyword evidence="2" id="KW-1185">Reference proteome</keyword>
<feature type="non-terminal residue" evidence="3">
    <location>
        <position position="1"/>
    </location>
</feature>
<dbReference type="SUPFAM" id="SSF53335">
    <property type="entry name" value="S-adenosyl-L-methionine-dependent methyltransferases"/>
    <property type="match status" value="1"/>
</dbReference>
<evidence type="ECO:0000313" key="2">
    <source>
        <dbReference type="Proteomes" id="UP000515204"/>
    </source>
</evidence>
<dbReference type="Proteomes" id="UP000515204">
    <property type="component" value="Unplaced"/>
</dbReference>
<dbReference type="GeneID" id="106748297"/>
<reference evidence="3" key="1">
    <citation type="submission" date="2025-08" db="UniProtKB">
        <authorList>
            <consortium name="RefSeq"/>
        </authorList>
    </citation>
    <scope>IDENTIFICATION</scope>
</reference>
<name>A0A6P3XW03_DINQU</name>
<accession>A0A6P3XW03</accession>
<organism evidence="2 3">
    <name type="scientific">Dinoponera quadriceps</name>
    <name type="common">South American ant</name>
    <dbReference type="NCBI Taxonomy" id="609295"/>
    <lineage>
        <taxon>Eukaryota</taxon>
        <taxon>Metazoa</taxon>
        <taxon>Ecdysozoa</taxon>
        <taxon>Arthropoda</taxon>
        <taxon>Hexapoda</taxon>
        <taxon>Insecta</taxon>
        <taxon>Pterygota</taxon>
        <taxon>Neoptera</taxon>
        <taxon>Endopterygota</taxon>
        <taxon>Hymenoptera</taxon>
        <taxon>Apocrita</taxon>
        <taxon>Aculeata</taxon>
        <taxon>Formicoidea</taxon>
        <taxon>Formicidae</taxon>
        <taxon>Ponerinae</taxon>
        <taxon>Ponerini</taxon>
        <taxon>Dinoponera</taxon>
    </lineage>
</organism>
<dbReference type="KEGG" id="dqu:106748297"/>
<dbReference type="Gene3D" id="3.40.50.150">
    <property type="entry name" value="Vaccinia Virus protein VP39"/>
    <property type="match status" value="1"/>
</dbReference>
<dbReference type="OrthoDB" id="8300214at2759"/>
<gene>
    <name evidence="3" type="primary">LOC106748297</name>
</gene>
<evidence type="ECO:0000313" key="3">
    <source>
        <dbReference type="RefSeq" id="XP_014482174.1"/>
    </source>
</evidence>
<protein>
    <submittedName>
        <fullName evidence="3">Juvenile hormone acid O-methyltransferase-like</fullName>
    </submittedName>
</protein>
<evidence type="ECO:0000259" key="1">
    <source>
        <dbReference type="Pfam" id="PF08242"/>
    </source>
</evidence>
<dbReference type="RefSeq" id="XP_014482174.1">
    <property type="nucleotide sequence ID" value="XM_014626688.1"/>
</dbReference>
<feature type="domain" description="Methyltransferase type 12" evidence="1">
    <location>
        <begin position="16"/>
        <end position="90"/>
    </location>
</feature>
<dbReference type="InterPro" id="IPR013217">
    <property type="entry name" value="Methyltransf_12"/>
</dbReference>
<dbReference type="InterPro" id="IPR029063">
    <property type="entry name" value="SAM-dependent_MTases_sf"/>
</dbReference>
<proteinExistence type="predicted"/>
<sequence>IDEFDEELKHMSGKCMDVGCGPGSTTRYMLLLALDPKAVLIGTDISEIMITHANEVYGVEERLKFEILDIETKHSPEKYLTKYDYVFLFHTTIDPSSSDRDST</sequence>
<dbReference type="Pfam" id="PF08242">
    <property type="entry name" value="Methyltransf_12"/>
    <property type="match status" value="1"/>
</dbReference>
<dbReference type="CDD" id="cd02440">
    <property type="entry name" value="AdoMet_MTases"/>
    <property type="match status" value="1"/>
</dbReference>